<reference evidence="2" key="4">
    <citation type="submission" date="2019-03" db="UniProtKB">
        <authorList>
            <consortium name="EnsemblPlants"/>
        </authorList>
    </citation>
    <scope>IDENTIFICATION</scope>
</reference>
<dbReference type="EnsemblPlants" id="AET5Gv20505200.1">
    <property type="protein sequence ID" value="AET5Gv20505200.1"/>
    <property type="gene ID" value="AET5Gv20505200"/>
</dbReference>
<keyword evidence="3" id="KW-1185">Reference proteome</keyword>
<evidence type="ECO:0000256" key="1">
    <source>
        <dbReference type="SAM" id="MobiDB-lite"/>
    </source>
</evidence>
<evidence type="ECO:0000313" key="2">
    <source>
        <dbReference type="EnsemblPlants" id="AET5Gv20505200.1"/>
    </source>
</evidence>
<proteinExistence type="predicted"/>
<reference evidence="3" key="1">
    <citation type="journal article" date="2014" name="Science">
        <title>Ancient hybridizations among the ancestral genomes of bread wheat.</title>
        <authorList>
            <consortium name="International Wheat Genome Sequencing Consortium,"/>
            <person name="Marcussen T."/>
            <person name="Sandve S.R."/>
            <person name="Heier L."/>
            <person name="Spannagl M."/>
            <person name="Pfeifer M."/>
            <person name="Jakobsen K.S."/>
            <person name="Wulff B.B."/>
            <person name="Steuernagel B."/>
            <person name="Mayer K.F."/>
            <person name="Olsen O.A."/>
        </authorList>
    </citation>
    <scope>NUCLEOTIDE SEQUENCE [LARGE SCALE GENOMIC DNA]</scope>
    <source>
        <strain evidence="3">cv. AL8/78</strain>
    </source>
</reference>
<feature type="compositionally biased region" description="Basic and acidic residues" evidence="1">
    <location>
        <begin position="18"/>
        <end position="28"/>
    </location>
</feature>
<evidence type="ECO:0000313" key="3">
    <source>
        <dbReference type="Proteomes" id="UP000015105"/>
    </source>
</evidence>
<accession>A0A453KSZ0</accession>
<dbReference type="AlphaFoldDB" id="A0A453KSZ0"/>
<dbReference type="Gramene" id="AET5Gv20505200.1">
    <property type="protein sequence ID" value="AET5Gv20505200.1"/>
    <property type="gene ID" value="AET5Gv20505200"/>
</dbReference>
<sequence>IRITDSKGTIWEAESDSDSSRRAHEGTTKRVVIKRGS</sequence>
<organism evidence="2 3">
    <name type="scientific">Aegilops tauschii subsp. strangulata</name>
    <name type="common">Goatgrass</name>
    <dbReference type="NCBI Taxonomy" id="200361"/>
    <lineage>
        <taxon>Eukaryota</taxon>
        <taxon>Viridiplantae</taxon>
        <taxon>Streptophyta</taxon>
        <taxon>Embryophyta</taxon>
        <taxon>Tracheophyta</taxon>
        <taxon>Spermatophyta</taxon>
        <taxon>Magnoliopsida</taxon>
        <taxon>Liliopsida</taxon>
        <taxon>Poales</taxon>
        <taxon>Poaceae</taxon>
        <taxon>BOP clade</taxon>
        <taxon>Pooideae</taxon>
        <taxon>Triticodae</taxon>
        <taxon>Triticeae</taxon>
        <taxon>Triticinae</taxon>
        <taxon>Aegilops</taxon>
    </lineage>
</organism>
<feature type="region of interest" description="Disordered" evidence="1">
    <location>
        <begin position="1"/>
        <end position="37"/>
    </location>
</feature>
<protein>
    <submittedName>
        <fullName evidence="2">Uncharacterized protein</fullName>
    </submittedName>
</protein>
<reference evidence="2" key="3">
    <citation type="journal article" date="2017" name="Nature">
        <title>Genome sequence of the progenitor of the wheat D genome Aegilops tauschii.</title>
        <authorList>
            <person name="Luo M.C."/>
            <person name="Gu Y.Q."/>
            <person name="Puiu D."/>
            <person name="Wang H."/>
            <person name="Twardziok S.O."/>
            <person name="Deal K.R."/>
            <person name="Huo N."/>
            <person name="Zhu T."/>
            <person name="Wang L."/>
            <person name="Wang Y."/>
            <person name="McGuire P.E."/>
            <person name="Liu S."/>
            <person name="Long H."/>
            <person name="Ramasamy R.K."/>
            <person name="Rodriguez J.C."/>
            <person name="Van S.L."/>
            <person name="Yuan L."/>
            <person name="Wang Z."/>
            <person name="Xia Z."/>
            <person name="Xiao L."/>
            <person name="Anderson O.D."/>
            <person name="Ouyang S."/>
            <person name="Liang Y."/>
            <person name="Zimin A.V."/>
            <person name="Pertea G."/>
            <person name="Qi P."/>
            <person name="Bennetzen J.L."/>
            <person name="Dai X."/>
            <person name="Dawson M.W."/>
            <person name="Muller H.G."/>
            <person name="Kugler K."/>
            <person name="Rivarola-Duarte L."/>
            <person name="Spannagl M."/>
            <person name="Mayer K.F.X."/>
            <person name="Lu F.H."/>
            <person name="Bevan M.W."/>
            <person name="Leroy P."/>
            <person name="Li P."/>
            <person name="You F.M."/>
            <person name="Sun Q."/>
            <person name="Liu Z."/>
            <person name="Lyons E."/>
            <person name="Wicker T."/>
            <person name="Salzberg S.L."/>
            <person name="Devos K.M."/>
            <person name="Dvorak J."/>
        </authorList>
    </citation>
    <scope>NUCLEOTIDE SEQUENCE [LARGE SCALE GENOMIC DNA]</scope>
    <source>
        <strain evidence="2">cv. AL8/78</strain>
    </source>
</reference>
<reference evidence="3" key="2">
    <citation type="journal article" date="2017" name="Nat. Plants">
        <title>The Aegilops tauschii genome reveals multiple impacts of transposons.</title>
        <authorList>
            <person name="Zhao G."/>
            <person name="Zou C."/>
            <person name="Li K."/>
            <person name="Wang K."/>
            <person name="Li T."/>
            <person name="Gao L."/>
            <person name="Zhang X."/>
            <person name="Wang H."/>
            <person name="Yang Z."/>
            <person name="Liu X."/>
            <person name="Jiang W."/>
            <person name="Mao L."/>
            <person name="Kong X."/>
            <person name="Jiao Y."/>
            <person name="Jia J."/>
        </authorList>
    </citation>
    <scope>NUCLEOTIDE SEQUENCE [LARGE SCALE GENOMIC DNA]</scope>
    <source>
        <strain evidence="3">cv. AL8/78</strain>
    </source>
</reference>
<reference evidence="2" key="5">
    <citation type="journal article" date="2021" name="G3 (Bethesda)">
        <title>Aegilops tauschii genome assembly Aet v5.0 features greater sequence contiguity and improved annotation.</title>
        <authorList>
            <person name="Wang L."/>
            <person name="Zhu T."/>
            <person name="Rodriguez J.C."/>
            <person name="Deal K.R."/>
            <person name="Dubcovsky J."/>
            <person name="McGuire P.E."/>
            <person name="Lux T."/>
            <person name="Spannagl M."/>
            <person name="Mayer K.F.X."/>
            <person name="Baldrich P."/>
            <person name="Meyers B.C."/>
            <person name="Huo N."/>
            <person name="Gu Y.Q."/>
            <person name="Zhou H."/>
            <person name="Devos K.M."/>
            <person name="Bennetzen J.L."/>
            <person name="Unver T."/>
            <person name="Budak H."/>
            <person name="Gulick P.J."/>
            <person name="Galiba G."/>
            <person name="Kalapos B."/>
            <person name="Nelson D.R."/>
            <person name="Li P."/>
            <person name="You F.M."/>
            <person name="Luo M.C."/>
            <person name="Dvorak J."/>
        </authorList>
    </citation>
    <scope>NUCLEOTIDE SEQUENCE [LARGE SCALE GENOMIC DNA]</scope>
    <source>
        <strain evidence="2">cv. AL8/78</strain>
    </source>
</reference>
<dbReference type="Proteomes" id="UP000015105">
    <property type="component" value="Chromosome 5D"/>
</dbReference>
<name>A0A453KSZ0_AEGTS</name>